<dbReference type="Gene3D" id="3.40.630.30">
    <property type="match status" value="1"/>
</dbReference>
<dbReference type="PROSITE" id="PS51186">
    <property type="entry name" value="GNAT"/>
    <property type="match status" value="1"/>
</dbReference>
<accession>A0A8H5BG85</accession>
<sequence length="202" mass="23304">MPQHSTTLDSPYGRIKLVPPSPSEDLAYAECRVHPITRKYLRILPERMTEEEARQRRESRAEDPRMFDLIIHLVQDDGSEKFAGFSGYFNVDEANSTCEAGIIVAPDLHGKGLATEVFYVLLRHIFEEKGFHTTTFATGADNIPMQKWLEDVAGARLESERKEAWKQQDGTYADVKGYGILEWEWRDRVKARLEERLAKYLQ</sequence>
<protein>
    <recommendedName>
        <fullName evidence="1">N-acetyltransferase domain-containing protein</fullName>
    </recommendedName>
</protein>
<dbReference type="Pfam" id="PF13302">
    <property type="entry name" value="Acetyltransf_3"/>
    <property type="match status" value="1"/>
</dbReference>
<dbReference type="OrthoDB" id="64477at2759"/>
<dbReference type="InterPro" id="IPR000182">
    <property type="entry name" value="GNAT_dom"/>
</dbReference>
<dbReference type="PANTHER" id="PTHR43610">
    <property type="entry name" value="BLL6696 PROTEIN"/>
    <property type="match status" value="1"/>
</dbReference>
<dbReference type="InterPro" id="IPR016181">
    <property type="entry name" value="Acyl_CoA_acyltransferase"/>
</dbReference>
<dbReference type="Proteomes" id="UP000567179">
    <property type="component" value="Unassembled WGS sequence"/>
</dbReference>
<gene>
    <name evidence="2" type="ORF">D9619_001912</name>
</gene>
<comment type="caution">
    <text evidence="2">The sequence shown here is derived from an EMBL/GenBank/DDBJ whole genome shotgun (WGS) entry which is preliminary data.</text>
</comment>
<organism evidence="2 3">
    <name type="scientific">Psilocybe cf. subviscida</name>
    <dbReference type="NCBI Taxonomy" id="2480587"/>
    <lineage>
        <taxon>Eukaryota</taxon>
        <taxon>Fungi</taxon>
        <taxon>Dikarya</taxon>
        <taxon>Basidiomycota</taxon>
        <taxon>Agaricomycotina</taxon>
        <taxon>Agaricomycetes</taxon>
        <taxon>Agaricomycetidae</taxon>
        <taxon>Agaricales</taxon>
        <taxon>Agaricineae</taxon>
        <taxon>Strophariaceae</taxon>
        <taxon>Psilocybe</taxon>
    </lineage>
</organism>
<reference evidence="2 3" key="1">
    <citation type="journal article" date="2020" name="ISME J.">
        <title>Uncovering the hidden diversity of litter-decomposition mechanisms in mushroom-forming fungi.</title>
        <authorList>
            <person name="Floudas D."/>
            <person name="Bentzer J."/>
            <person name="Ahren D."/>
            <person name="Johansson T."/>
            <person name="Persson P."/>
            <person name="Tunlid A."/>
        </authorList>
    </citation>
    <scope>NUCLEOTIDE SEQUENCE [LARGE SCALE GENOMIC DNA]</scope>
    <source>
        <strain evidence="2 3">CBS 101986</strain>
    </source>
</reference>
<dbReference type="PANTHER" id="PTHR43610:SF1">
    <property type="entry name" value="N-ACETYLTRANSFERASE DOMAIN-CONTAINING PROTEIN"/>
    <property type="match status" value="1"/>
</dbReference>
<dbReference type="AlphaFoldDB" id="A0A8H5BG85"/>
<dbReference type="EMBL" id="JAACJJ010000028">
    <property type="protein sequence ID" value="KAF5322566.1"/>
    <property type="molecule type" value="Genomic_DNA"/>
</dbReference>
<proteinExistence type="predicted"/>
<evidence type="ECO:0000313" key="2">
    <source>
        <dbReference type="EMBL" id="KAF5322566.1"/>
    </source>
</evidence>
<evidence type="ECO:0000313" key="3">
    <source>
        <dbReference type="Proteomes" id="UP000567179"/>
    </source>
</evidence>
<keyword evidence="3" id="KW-1185">Reference proteome</keyword>
<dbReference type="GO" id="GO:0016747">
    <property type="term" value="F:acyltransferase activity, transferring groups other than amino-acyl groups"/>
    <property type="evidence" value="ECO:0007669"/>
    <property type="project" value="InterPro"/>
</dbReference>
<feature type="domain" description="N-acetyltransferase" evidence="1">
    <location>
        <begin position="31"/>
        <end position="178"/>
    </location>
</feature>
<name>A0A8H5BG85_9AGAR</name>
<evidence type="ECO:0000259" key="1">
    <source>
        <dbReference type="PROSITE" id="PS51186"/>
    </source>
</evidence>
<dbReference type="SUPFAM" id="SSF55729">
    <property type="entry name" value="Acyl-CoA N-acyltransferases (Nat)"/>
    <property type="match status" value="1"/>
</dbReference>